<sequence>MTSYTLTYFECRGRAEVARQLFYLAGVPFKDVRIAMAEWPSYKHKAPFGQLPILEVNGKVLPQSFAIFRYLANEFVKYSRCPLLTKLRRDQPPDTFNSIETKIEKMSSEDGRRGEEQQKLDEFRGSTDGTTEMEVDPVRILSTVSKLERKLSLSIESAKARIIALNRTLPSNIIPSTGDTPTNPFHSTSNNGVESTSNTPPPTSSVEIQALTAKLVELEAKLTTSNAQRPHQPNIVLPPIRLETFDGTDITRWPAFKYQLDELILNQPQFSEVEKAFYIRSSLKGTAHSLIASIPTNKDFLPKMIKRLDTEYGRPNLTQATLLQTLLRIRSKSPKLIDQLDCVRAMINIVHSISDDCGLDGIVTQQQIADRIHPRFIPVIWRDRHLTLLESLQSIEETLRIELEDVTMIKAISDNPQYQKPFVEYNSSGTVSKPKSSVKDSSIPNPKVSKGPTCVFCGLHAISGLCTNVKSAKDRKEILRKKNLDLANRLELVPFETRDMAISGINGDPSKVLPHDIVNIDVVTDRGRVHIEAIVREGSSVNTIYTDPLSDEDLEVIQSTIGSVPSHFSEPSTVHSDLLLSIGDTLELLENSTETRLPCGYRLVQSAIGPLVVGSNKPRARTLDPTVSALTIHSEETLDEKVERLFAVDPISRVYETTEKEARKVANDLVNQHFDKTQLLSNLYVDNVIINVDLPLTRMYTQSKSLFDSMFMNLRDFASNDPSFLSVVDEADRAKGETQKLLGLLWDTSTDKLSINIPVSNKKEKVTKRNMLSTVCSPYDPLGLLNPLILPPRLTTQSLWNSPLKWDDPVDESVRVTFHEQMSEVENFSLSIDRFAHLSDSEEITLVCFSDASKHAMATCIYNWSSNANSTLLISKTRLAPIKSNSTIPKMELDSLVMAHSLARFTVDALRKEFPKKPIHVYFFSDSAVVLHWCKPEFKKPVGIFVANRVKMILEAKQDLSSFENVTYHHPRHVRSECNPADHATRGLSAKDMNDPKHQWWCGPEWMKHDPNAWPDEDLSSLQCPSMDSFPMVISTVTVSPPIETVIDLNRFSSLRKAITVTAYVYRFLSKCASKMRNKGEMFQHLPDRGSSRTLSASERRFALNSLIRLHQMKYILPDDPLVKKGNIVRDPRTSVWKADTRVTNSNLEAETKSPVFIPTSTDSALAKLIIRDIHHSSSHASIDVILNLVKRKFWLPRCRQIAKSVLKQCVPCRKTNNLPFRYPKSPALPQERVRKSLPFEHCGIDYAGPFHSKVDTKMYVVIFTCFSTRLSHLEVVDSLLPSTFMFAFRRFCPRRGTPAHVTSDKATTFKLASTLFSKSEEDEDVNTLLSNIGIQWSFTTAHSPWKGGIYERLVKILKDSLARSIGRRKLSIEEFTTVTCEVESLLNSRPLTYVSSDDVHSFNGPVLRPIDLISPETFLGCSIVLSDKDDDYKPPGEESNSREAAINQLKRSISIVDTFWSKWHSEYLTTLRDCSKKSDPLHSVKSTPYVPLRGSLVLVVDESGNTPRSSWKMAKILSLTETSATLKSHAGRIIERPLNLLIPLEIHSTEETAQLPTIEAEPEPFEKDLELQIEKDLNRSLTPEPDATLSEEAAKEPMPKEPKVSKGKKASIKFDHELLVNDIANKVERRMKKHIQSIVTNVITEGFAGKSAYERARVDALADLHKDYMDKTKKALYVLLGFELGDVDELVEEVSIPERDKYFTVLEGMAKDNSNKGYFIGDSLTWCDLLIADFVETLLTCIPGHLDDFPAVLQTAIEKKSNDWRAA</sequence>
<dbReference type="InterPro" id="IPR040079">
    <property type="entry name" value="Glutathione_S-Trfase"/>
</dbReference>
<dbReference type="InterPro" id="IPR008042">
    <property type="entry name" value="Retrotrans_Pao"/>
</dbReference>
<feature type="compositionally biased region" description="Polar residues" evidence="7">
    <location>
        <begin position="173"/>
        <end position="194"/>
    </location>
</feature>
<comment type="catalytic activity">
    <reaction evidence="5">
        <text>RX + glutathione = an S-substituted glutathione + a halide anion + H(+)</text>
        <dbReference type="Rhea" id="RHEA:16437"/>
        <dbReference type="ChEBI" id="CHEBI:15378"/>
        <dbReference type="ChEBI" id="CHEBI:16042"/>
        <dbReference type="ChEBI" id="CHEBI:17792"/>
        <dbReference type="ChEBI" id="CHEBI:57925"/>
        <dbReference type="ChEBI" id="CHEBI:90779"/>
        <dbReference type="EC" id="2.5.1.18"/>
    </reaction>
</comment>
<keyword evidence="9" id="KW-1185">Reference proteome</keyword>
<evidence type="ECO:0000256" key="2">
    <source>
        <dbReference type="ARBA" id="ARBA00012452"/>
    </source>
</evidence>
<dbReference type="InterPro" id="IPR012337">
    <property type="entry name" value="RNaseH-like_sf"/>
</dbReference>
<dbReference type="EnsemblMetazoa" id="PPA08947.1">
    <property type="protein sequence ID" value="PPA08947.1"/>
    <property type="gene ID" value="WBGene00098501"/>
</dbReference>
<reference evidence="9" key="1">
    <citation type="journal article" date="2008" name="Nat. Genet.">
        <title>The Pristionchus pacificus genome provides a unique perspective on nematode lifestyle and parasitism.</title>
        <authorList>
            <person name="Dieterich C."/>
            <person name="Clifton S.W."/>
            <person name="Schuster L.N."/>
            <person name="Chinwalla A."/>
            <person name="Delehaunty K."/>
            <person name="Dinkelacker I."/>
            <person name="Fulton L."/>
            <person name="Fulton R."/>
            <person name="Godfrey J."/>
            <person name="Minx P."/>
            <person name="Mitreva M."/>
            <person name="Roeseler W."/>
            <person name="Tian H."/>
            <person name="Witte H."/>
            <person name="Yang S.P."/>
            <person name="Wilson R.K."/>
            <person name="Sommer R.J."/>
        </authorList>
    </citation>
    <scope>NUCLEOTIDE SEQUENCE [LARGE SCALE GENOMIC DNA]</scope>
    <source>
        <strain evidence="9">PS312</strain>
    </source>
</reference>
<dbReference type="Proteomes" id="UP000005239">
    <property type="component" value="Unassembled WGS sequence"/>
</dbReference>
<dbReference type="PROSITE" id="PS50405">
    <property type="entry name" value="GST_CTER"/>
    <property type="match status" value="1"/>
</dbReference>
<dbReference type="FunFam" id="1.20.1050.10:FF:000031">
    <property type="entry name" value="Glutathione S-Transferase"/>
    <property type="match status" value="1"/>
</dbReference>
<evidence type="ECO:0000313" key="8">
    <source>
        <dbReference type="EnsemblMetazoa" id="PPA08947.1"/>
    </source>
</evidence>
<dbReference type="InterPro" id="IPR036397">
    <property type="entry name" value="RNaseH_sf"/>
</dbReference>
<evidence type="ECO:0000313" key="9">
    <source>
        <dbReference type="Proteomes" id="UP000005239"/>
    </source>
</evidence>
<dbReference type="GO" id="GO:0004364">
    <property type="term" value="F:glutathione transferase activity"/>
    <property type="evidence" value="ECO:0007669"/>
    <property type="project" value="UniProtKB-EC"/>
</dbReference>
<dbReference type="Pfam" id="PF18701">
    <property type="entry name" value="DUF5641"/>
    <property type="match status" value="1"/>
</dbReference>
<dbReference type="InterPro" id="IPR010987">
    <property type="entry name" value="Glutathione-S-Trfase_C-like"/>
</dbReference>
<dbReference type="GO" id="GO:0015074">
    <property type="term" value="P:DNA integration"/>
    <property type="evidence" value="ECO:0007669"/>
    <property type="project" value="InterPro"/>
</dbReference>
<dbReference type="InterPro" id="IPR001584">
    <property type="entry name" value="Integrase_cat-core"/>
</dbReference>
<dbReference type="Gene3D" id="3.30.420.10">
    <property type="entry name" value="Ribonuclease H-like superfamily/Ribonuclease H"/>
    <property type="match status" value="1"/>
</dbReference>
<evidence type="ECO:0000256" key="5">
    <source>
        <dbReference type="ARBA" id="ARBA00047960"/>
    </source>
</evidence>
<dbReference type="EC" id="2.5.1.18" evidence="2"/>
<protein>
    <recommendedName>
        <fullName evidence="2">glutathione transferase</fullName>
        <ecNumber evidence="2">2.5.1.18</ecNumber>
    </recommendedName>
    <alternativeName>
        <fullName evidence="6">GST class-sigma</fullName>
    </alternativeName>
</protein>
<dbReference type="GO" id="GO:0003676">
    <property type="term" value="F:nucleic acid binding"/>
    <property type="evidence" value="ECO:0007669"/>
    <property type="project" value="InterPro"/>
</dbReference>
<proteinExistence type="inferred from homology"/>
<feature type="compositionally biased region" description="Basic and acidic residues" evidence="7">
    <location>
        <begin position="1593"/>
        <end position="1605"/>
    </location>
</feature>
<gene>
    <name evidence="8" type="primary">WBGene00098501</name>
</gene>
<evidence type="ECO:0000256" key="3">
    <source>
        <dbReference type="ARBA" id="ARBA00022679"/>
    </source>
</evidence>
<comment type="function">
    <text evidence="1">Conjugation of reduced glutathione to a wide number of exogenous and endogenous hydrophobic electrophiles.</text>
</comment>
<name>A0A2A6D1P2_PRIPA</name>
<dbReference type="PROSITE" id="PS50404">
    <property type="entry name" value="GST_NTER"/>
    <property type="match status" value="1"/>
</dbReference>
<dbReference type="SUPFAM" id="SSF47616">
    <property type="entry name" value="GST C-terminal domain-like"/>
    <property type="match status" value="1"/>
</dbReference>
<reference evidence="8" key="2">
    <citation type="submission" date="2022-06" db="UniProtKB">
        <authorList>
            <consortium name="EnsemblMetazoa"/>
        </authorList>
    </citation>
    <scope>IDENTIFICATION</scope>
    <source>
        <strain evidence="8">PS312</strain>
    </source>
</reference>
<dbReference type="OrthoDB" id="5875526at2759"/>
<organism evidence="8 9">
    <name type="scientific">Pristionchus pacificus</name>
    <name type="common">Parasitic nematode worm</name>
    <dbReference type="NCBI Taxonomy" id="54126"/>
    <lineage>
        <taxon>Eukaryota</taxon>
        <taxon>Metazoa</taxon>
        <taxon>Ecdysozoa</taxon>
        <taxon>Nematoda</taxon>
        <taxon>Chromadorea</taxon>
        <taxon>Rhabditida</taxon>
        <taxon>Rhabditina</taxon>
        <taxon>Diplogasteromorpha</taxon>
        <taxon>Diplogasteroidea</taxon>
        <taxon>Neodiplogasteridae</taxon>
        <taxon>Pristionchus</taxon>
    </lineage>
</organism>
<dbReference type="CDD" id="cd03192">
    <property type="entry name" value="GST_C_Sigma_like"/>
    <property type="match status" value="1"/>
</dbReference>
<dbReference type="PROSITE" id="PS50994">
    <property type="entry name" value="INTEGRASE"/>
    <property type="match status" value="1"/>
</dbReference>
<dbReference type="Pfam" id="PF03564">
    <property type="entry name" value="DUF1759"/>
    <property type="match status" value="1"/>
</dbReference>
<feature type="region of interest" description="Disordered" evidence="7">
    <location>
        <begin position="1578"/>
        <end position="1609"/>
    </location>
</feature>
<dbReference type="Gene3D" id="1.20.1050.10">
    <property type="match status" value="1"/>
</dbReference>
<dbReference type="InterPro" id="IPR036249">
    <property type="entry name" value="Thioredoxin-like_sf"/>
</dbReference>
<dbReference type="Gene3D" id="1.10.340.70">
    <property type="match status" value="1"/>
</dbReference>
<dbReference type="SUPFAM" id="SSF52833">
    <property type="entry name" value="Thioredoxin-like"/>
    <property type="match status" value="1"/>
</dbReference>
<dbReference type="Gene3D" id="1.20.1050.130">
    <property type="match status" value="1"/>
</dbReference>
<dbReference type="InterPro" id="IPR004045">
    <property type="entry name" value="Glutathione_S-Trfase_N"/>
</dbReference>
<dbReference type="GO" id="GO:0005737">
    <property type="term" value="C:cytoplasm"/>
    <property type="evidence" value="ECO:0007669"/>
    <property type="project" value="UniProtKB-ARBA"/>
</dbReference>
<dbReference type="CDD" id="cd03039">
    <property type="entry name" value="GST_N_Sigma_like"/>
    <property type="match status" value="1"/>
</dbReference>
<dbReference type="InterPro" id="IPR041588">
    <property type="entry name" value="Integrase_H2C2"/>
</dbReference>
<evidence type="ECO:0000256" key="1">
    <source>
        <dbReference type="ARBA" id="ARBA00003701"/>
    </source>
</evidence>
<evidence type="ECO:0000256" key="4">
    <source>
        <dbReference type="ARBA" id="ARBA00038317"/>
    </source>
</evidence>
<dbReference type="SFLD" id="SFLDS00019">
    <property type="entry name" value="Glutathione_Transferase_(cytos"/>
    <property type="match status" value="1"/>
</dbReference>
<evidence type="ECO:0000256" key="7">
    <source>
        <dbReference type="SAM" id="MobiDB-lite"/>
    </source>
</evidence>
<dbReference type="Pfam" id="PF14497">
    <property type="entry name" value="GST_C_3"/>
    <property type="match status" value="1"/>
</dbReference>
<keyword evidence="3" id="KW-0808">Transferase</keyword>
<feature type="region of interest" description="Disordered" evidence="7">
    <location>
        <begin position="173"/>
        <end position="204"/>
    </location>
</feature>
<dbReference type="PANTHER" id="PTHR22955">
    <property type="entry name" value="RETROTRANSPOSON"/>
    <property type="match status" value="1"/>
</dbReference>
<accession>A0A2A6D1P2</accession>
<evidence type="ECO:0000256" key="6">
    <source>
        <dbReference type="ARBA" id="ARBA00078118"/>
    </source>
</evidence>
<dbReference type="Pfam" id="PF05380">
    <property type="entry name" value="Peptidase_A17"/>
    <property type="match status" value="1"/>
</dbReference>
<dbReference type="InterPro" id="IPR004046">
    <property type="entry name" value="GST_C"/>
</dbReference>
<dbReference type="PANTHER" id="PTHR22955:SF65">
    <property type="entry name" value="INTEGRASE CATALYTIC DOMAIN-CONTAINING PROTEIN"/>
    <property type="match status" value="1"/>
</dbReference>
<dbReference type="Pfam" id="PF17921">
    <property type="entry name" value="Integrase_H2C2"/>
    <property type="match status" value="1"/>
</dbReference>
<dbReference type="Pfam" id="PF02798">
    <property type="entry name" value="GST_N"/>
    <property type="match status" value="1"/>
</dbReference>
<dbReference type="InterPro" id="IPR040676">
    <property type="entry name" value="DUF5641"/>
</dbReference>
<comment type="similarity">
    <text evidence="4">Belongs to the GST superfamily. Sigma family.</text>
</comment>
<dbReference type="InterPro" id="IPR036282">
    <property type="entry name" value="Glutathione-S-Trfase_C_sf"/>
</dbReference>
<dbReference type="FunFam" id="3.40.30.10:FF:000543">
    <property type="entry name" value="Hematopoietic prostaglandin D synthase"/>
    <property type="match status" value="1"/>
</dbReference>
<dbReference type="SUPFAM" id="SSF53098">
    <property type="entry name" value="Ribonuclease H-like"/>
    <property type="match status" value="1"/>
</dbReference>
<accession>A0A8R1U7F4</accession>
<dbReference type="InterPro" id="IPR005312">
    <property type="entry name" value="DUF1759"/>
</dbReference>